<dbReference type="Gramene" id="Tc03v2_t013670.1">
    <property type="protein sequence ID" value="Tc03v2_p013670.1"/>
    <property type="gene ID" value="Tc03v2_g013670"/>
</dbReference>
<reference evidence="13" key="2">
    <citation type="submission" date="2025-08" db="UniProtKB">
        <authorList>
            <consortium name="RefSeq"/>
        </authorList>
    </citation>
    <scope>IDENTIFICATION</scope>
</reference>
<keyword evidence="5 9" id="KW-0378">Hydrolase</keyword>
<comment type="cofactor">
    <cofactor evidence="1">
        <name>Mn(2+)</name>
        <dbReference type="ChEBI" id="CHEBI:29035"/>
    </cofactor>
</comment>
<dbReference type="PANTHER" id="PTHR47992">
    <property type="entry name" value="PROTEIN PHOSPHATASE"/>
    <property type="match status" value="1"/>
</dbReference>
<evidence type="ECO:0000256" key="9">
    <source>
        <dbReference type="RuleBase" id="RU003465"/>
    </source>
</evidence>
<dbReference type="SMART" id="SM00332">
    <property type="entry name" value="PP2Cc"/>
    <property type="match status" value="1"/>
</dbReference>
<feature type="region of interest" description="Disordered" evidence="10">
    <location>
        <begin position="181"/>
        <end position="206"/>
    </location>
</feature>
<feature type="compositionally biased region" description="Gly residues" evidence="10">
    <location>
        <begin position="188"/>
        <end position="198"/>
    </location>
</feature>
<evidence type="ECO:0000256" key="8">
    <source>
        <dbReference type="ARBA" id="ARBA00023211"/>
    </source>
</evidence>
<comment type="similarity">
    <text evidence="9">Belongs to the PP2C family.</text>
</comment>
<keyword evidence="6" id="KW-0460">Magnesium</keyword>
<reference evidence="12" key="1">
    <citation type="journal article" date="1997" name="Nucleic Acids Res.">
        <title>tRNAscan-SE: a program for improved detection of transfer RNA genes in genomic sequence.</title>
        <authorList>
            <person name="Lowe T.M."/>
            <person name="Eddy S.R."/>
        </authorList>
    </citation>
    <scope>NUCLEOTIDE SEQUENCE [LARGE SCALE GENOMIC DNA]</scope>
    <source>
        <strain evidence="12">r\B97-61/B2</strain>
    </source>
</reference>
<dbReference type="PROSITE" id="PS51746">
    <property type="entry name" value="PPM_2"/>
    <property type="match status" value="1"/>
</dbReference>
<comment type="cofactor">
    <cofactor evidence="2">
        <name>Mg(2+)</name>
        <dbReference type="ChEBI" id="CHEBI:18420"/>
    </cofactor>
</comment>
<proteinExistence type="inferred from homology"/>
<evidence type="ECO:0000256" key="5">
    <source>
        <dbReference type="ARBA" id="ARBA00022801"/>
    </source>
</evidence>
<evidence type="ECO:0000256" key="7">
    <source>
        <dbReference type="ARBA" id="ARBA00022912"/>
    </source>
</evidence>
<evidence type="ECO:0000256" key="10">
    <source>
        <dbReference type="SAM" id="MobiDB-lite"/>
    </source>
</evidence>
<evidence type="ECO:0000256" key="6">
    <source>
        <dbReference type="ARBA" id="ARBA00022842"/>
    </source>
</evidence>
<keyword evidence="7 9" id="KW-0904">Protein phosphatase</keyword>
<dbReference type="PROSITE" id="PS01032">
    <property type="entry name" value="PPM_1"/>
    <property type="match status" value="1"/>
</dbReference>
<dbReference type="EC" id="3.1.3.16" evidence="3"/>
<dbReference type="InterPro" id="IPR001932">
    <property type="entry name" value="PPM-type_phosphatase-like_dom"/>
</dbReference>
<evidence type="ECO:0000259" key="11">
    <source>
        <dbReference type="PROSITE" id="PS51746"/>
    </source>
</evidence>
<dbReference type="InterPro" id="IPR036457">
    <property type="entry name" value="PPM-type-like_dom_sf"/>
</dbReference>
<dbReference type="Proteomes" id="UP000694886">
    <property type="component" value="Chromosome 3"/>
</dbReference>
<name>A0AB32VD11_THECC</name>
<gene>
    <name evidence="13" type="primary">LOC18605447</name>
</gene>
<evidence type="ECO:0000256" key="2">
    <source>
        <dbReference type="ARBA" id="ARBA00001946"/>
    </source>
</evidence>
<feature type="domain" description="PPM-type phosphatase" evidence="11">
    <location>
        <begin position="111"/>
        <end position="443"/>
    </location>
</feature>
<dbReference type="Pfam" id="PF00481">
    <property type="entry name" value="PP2C"/>
    <property type="match status" value="1"/>
</dbReference>
<dbReference type="KEGG" id="tcc:18605447"/>
<dbReference type="GO" id="GO:0046872">
    <property type="term" value="F:metal ion binding"/>
    <property type="evidence" value="ECO:0007669"/>
    <property type="project" value="UniProtKB-KW"/>
</dbReference>
<organism evidence="12 13">
    <name type="scientific">Theobroma cacao</name>
    <name type="common">Cacao</name>
    <name type="synonym">Cocoa</name>
    <dbReference type="NCBI Taxonomy" id="3641"/>
    <lineage>
        <taxon>Eukaryota</taxon>
        <taxon>Viridiplantae</taxon>
        <taxon>Streptophyta</taxon>
        <taxon>Embryophyta</taxon>
        <taxon>Tracheophyta</taxon>
        <taxon>Spermatophyta</taxon>
        <taxon>Magnoliopsida</taxon>
        <taxon>eudicotyledons</taxon>
        <taxon>Gunneridae</taxon>
        <taxon>Pentapetalae</taxon>
        <taxon>rosids</taxon>
        <taxon>malvids</taxon>
        <taxon>Malvales</taxon>
        <taxon>Malvaceae</taxon>
        <taxon>Byttnerioideae</taxon>
        <taxon>Theobroma</taxon>
    </lineage>
</organism>
<accession>A0AB32VD11</accession>
<dbReference type="RefSeq" id="XP_007038515.2">
    <property type="nucleotide sequence ID" value="XM_007038453.2"/>
</dbReference>
<dbReference type="AlphaFoldDB" id="A0AB32VD11"/>
<evidence type="ECO:0000256" key="1">
    <source>
        <dbReference type="ARBA" id="ARBA00001936"/>
    </source>
</evidence>
<evidence type="ECO:0000313" key="13">
    <source>
        <dbReference type="RefSeq" id="XP_007038515.2"/>
    </source>
</evidence>
<dbReference type="SUPFAM" id="SSF81606">
    <property type="entry name" value="PP2C-like"/>
    <property type="match status" value="1"/>
</dbReference>
<evidence type="ECO:0000256" key="4">
    <source>
        <dbReference type="ARBA" id="ARBA00022723"/>
    </source>
</evidence>
<evidence type="ECO:0000313" key="12">
    <source>
        <dbReference type="Proteomes" id="UP000694886"/>
    </source>
</evidence>
<sequence>MAPPSELLLKIFSDDLENETPEKCRERRRRRIQLRRSRYTFAPIQQLQSPPPRKEMTNYVPTTDQYFALLNRTTLGDKTTAMALPVVVDSSWTSLTSASCGAKTDVNPMPVNGWISIQGFSDSMDDRLFVKEEFCRSDLFGGKPLHFFAVYDGHGGPHVSTLCKNMMHTIMAEELMRLSTEKAPATSDGGGSSSGNGTGSSSPAERIKNAEVGGVEEWENLVRAALEKSFLRMDEVALSTCACGKSAYLGGCQAVDVGFLGSTAVVAIVAPHHVVVANCGDSRAVLCRAGRAIPLSLDHKPERPDELERIRAAGGKLVYQNGVRVYGILNMSRALGDNFLKKVITSQPETSITERHPEDECLILATDGLWDVMSDALACEVASTCLRDGSCATSPRSHYSGQSVKIDGEVLFPSKSAFAAAILCRLALGRGSCDNISVIVVDLKKHLAGKAK</sequence>
<dbReference type="InterPro" id="IPR000222">
    <property type="entry name" value="PP2C_BS"/>
</dbReference>
<dbReference type="GO" id="GO:0004722">
    <property type="term" value="F:protein serine/threonine phosphatase activity"/>
    <property type="evidence" value="ECO:0007669"/>
    <property type="project" value="UniProtKB-EC"/>
</dbReference>
<dbReference type="CDD" id="cd00143">
    <property type="entry name" value="PP2Cc"/>
    <property type="match status" value="1"/>
</dbReference>
<keyword evidence="8" id="KW-0464">Manganese</keyword>
<evidence type="ECO:0000256" key="3">
    <source>
        <dbReference type="ARBA" id="ARBA00013081"/>
    </source>
</evidence>
<dbReference type="Gene3D" id="3.60.40.10">
    <property type="entry name" value="PPM-type phosphatase domain"/>
    <property type="match status" value="1"/>
</dbReference>
<dbReference type="InterPro" id="IPR015655">
    <property type="entry name" value="PP2C"/>
</dbReference>
<dbReference type="GeneID" id="18605447"/>
<keyword evidence="4" id="KW-0479">Metal-binding</keyword>
<protein>
    <recommendedName>
        <fullName evidence="3">protein-serine/threonine phosphatase</fullName>
        <ecNumber evidence="3">3.1.3.16</ecNumber>
    </recommendedName>
</protein>